<keyword evidence="4" id="KW-0964">Secreted</keyword>
<dbReference type="InterPro" id="IPR000008">
    <property type="entry name" value="C2_dom"/>
</dbReference>
<accession>A0A087XWE9</accession>
<evidence type="ECO:0000259" key="9">
    <source>
        <dbReference type="PROSITE" id="PS50004"/>
    </source>
</evidence>
<feature type="signal peptide" evidence="8">
    <location>
        <begin position="1"/>
        <end position="26"/>
    </location>
</feature>
<dbReference type="InterPro" id="IPR035892">
    <property type="entry name" value="C2_domain_sf"/>
</dbReference>
<dbReference type="GO" id="GO:0005576">
    <property type="term" value="C:extracellular region"/>
    <property type="evidence" value="ECO:0007669"/>
    <property type="project" value="UniProtKB-SubCell"/>
</dbReference>
<dbReference type="eggNOG" id="ENOG502SC2W">
    <property type="taxonomic scope" value="Eukaryota"/>
</dbReference>
<evidence type="ECO:0008006" key="13">
    <source>
        <dbReference type="Google" id="ProtNLM"/>
    </source>
</evidence>
<dbReference type="Pfam" id="PF00168">
    <property type="entry name" value="C2"/>
    <property type="match status" value="1"/>
</dbReference>
<dbReference type="SMART" id="SM00457">
    <property type="entry name" value="MACPF"/>
    <property type="match status" value="1"/>
</dbReference>
<dbReference type="GeneTree" id="ENSGT00530000063725"/>
<dbReference type="Pfam" id="PF01823">
    <property type="entry name" value="MACPF"/>
    <property type="match status" value="1"/>
</dbReference>
<dbReference type="PROSITE" id="PS50004">
    <property type="entry name" value="C2"/>
    <property type="match status" value="1"/>
</dbReference>
<keyword evidence="8" id="KW-0732">Signal</keyword>
<dbReference type="EMBL" id="AYCK01009094">
    <property type="status" value="NOT_ANNOTATED_CDS"/>
    <property type="molecule type" value="Genomic_DNA"/>
</dbReference>
<dbReference type="EMBL" id="AYCK01009095">
    <property type="status" value="NOT_ANNOTATED_CDS"/>
    <property type="molecule type" value="Genomic_DNA"/>
</dbReference>
<evidence type="ECO:0000256" key="6">
    <source>
        <dbReference type="ARBA" id="ARBA00023136"/>
    </source>
</evidence>
<evidence type="ECO:0000256" key="2">
    <source>
        <dbReference type="ARBA" id="ARBA00004613"/>
    </source>
</evidence>
<evidence type="ECO:0000256" key="7">
    <source>
        <dbReference type="ARBA" id="ARBA00023157"/>
    </source>
</evidence>
<dbReference type="SMART" id="SM00239">
    <property type="entry name" value="C2"/>
    <property type="match status" value="1"/>
</dbReference>
<evidence type="ECO:0000259" key="10">
    <source>
        <dbReference type="PROSITE" id="PS51412"/>
    </source>
</evidence>
<evidence type="ECO:0000256" key="5">
    <source>
        <dbReference type="ARBA" id="ARBA00022852"/>
    </source>
</evidence>
<evidence type="ECO:0000256" key="1">
    <source>
        <dbReference type="ARBA" id="ARBA00004370"/>
    </source>
</evidence>
<dbReference type="OMA" id="HIYGTHY"/>
<evidence type="ECO:0000313" key="12">
    <source>
        <dbReference type="Proteomes" id="UP000028760"/>
    </source>
</evidence>
<name>A0A087XWE9_POEFO</name>
<dbReference type="GO" id="GO:0001913">
    <property type="term" value="P:T cell mediated cytotoxicity"/>
    <property type="evidence" value="ECO:0007669"/>
    <property type="project" value="TreeGrafter"/>
</dbReference>
<feature type="domain" description="C2" evidence="9">
    <location>
        <begin position="395"/>
        <end position="508"/>
    </location>
</feature>
<reference evidence="12" key="1">
    <citation type="submission" date="2013-10" db="EMBL/GenBank/DDBJ databases">
        <authorList>
            <person name="Schartl M."/>
            <person name="Warren W."/>
        </authorList>
    </citation>
    <scope>NUCLEOTIDE SEQUENCE [LARGE SCALE GENOMIC DNA]</scope>
    <source>
        <strain evidence="12">female</strain>
    </source>
</reference>
<dbReference type="SUPFAM" id="SSF49562">
    <property type="entry name" value="C2 domain (Calcium/lipid-binding domain, CaLB)"/>
    <property type="match status" value="1"/>
</dbReference>
<comment type="subcellular location">
    <subcellularLocation>
        <location evidence="1">Membrane</location>
    </subcellularLocation>
    <subcellularLocation>
        <location evidence="2">Secreted</location>
    </subcellularLocation>
</comment>
<dbReference type="Ensembl" id="ENSPFOT00000010117.2">
    <property type="protein sequence ID" value="ENSPFOP00000010102.2"/>
    <property type="gene ID" value="ENSPFOG00000010108.2"/>
</dbReference>
<dbReference type="PROSITE" id="PS00279">
    <property type="entry name" value="MACPF_1"/>
    <property type="match status" value="1"/>
</dbReference>
<dbReference type="PROSITE" id="PS51412">
    <property type="entry name" value="MACPF_2"/>
    <property type="match status" value="1"/>
</dbReference>
<evidence type="ECO:0000256" key="4">
    <source>
        <dbReference type="ARBA" id="ARBA00022525"/>
    </source>
</evidence>
<keyword evidence="7" id="KW-1015">Disulfide bond</keyword>
<dbReference type="InterPro" id="IPR052784">
    <property type="entry name" value="Perforin-1_pore-forming"/>
</dbReference>
<sequence>VKNSLIPLFSNFFLLTTAMLPDSTSALLLLSILLDHSSVLSCRIGTQRECDAAPFVPGHNLVGQSFDIVTLERKGADVIDVKTYLSPGDSCILCSNPLQKHALQKLPYAVLDWSASSECKNDISSSYHTSASSLIQAYTSQDTNDWMFGLDVQKVLTSGKLDAGGTGSNTYKFALQRSKEDRYTFSTHSVACSHYGFILSSKPPLSIEFKKQVDLLPSYYSSCTKNKYTKLINTYGTHYFRMVNLGGRLRRLTSSRSCLSSLNGLTSSEIHNCLSMGVAVGLGKVKLSSVPKSCKSVLQNKDFATGYRSGLHRHFTKVSGGNGWLGKFSISQNDSIGYMNWLKSLKEHPDVVSYSLRPLYELAPSMLQKAGMKAAIEKYLEDNAVKKSPKEPQCRGNAPDLSSNCCPQHTSRGTLSVTIVRGWDLYGDDFSVIHSYAKMFYGSIQHRTKMIESNNPWWNAEFNLGKVDTRLTLKIEVWDEDPKYDDLLVHCEKYLSPGTHTFMCKGKFGNVEAKYTLKCDPYLTGEQCSRYKPSP</sequence>
<dbReference type="GO" id="GO:0001771">
    <property type="term" value="P:immunological synapse formation"/>
    <property type="evidence" value="ECO:0007669"/>
    <property type="project" value="TreeGrafter"/>
</dbReference>
<keyword evidence="12" id="KW-1185">Reference proteome</keyword>
<evidence type="ECO:0000313" key="11">
    <source>
        <dbReference type="Ensembl" id="ENSPFOP00000010102.2"/>
    </source>
</evidence>
<dbReference type="PANTHER" id="PTHR46096:SF1">
    <property type="entry name" value="PERFORIN 1.5"/>
    <property type="match status" value="1"/>
</dbReference>
<reference evidence="11" key="3">
    <citation type="submission" date="2025-09" db="UniProtKB">
        <authorList>
            <consortium name="Ensembl"/>
        </authorList>
    </citation>
    <scope>IDENTIFICATION</scope>
</reference>
<evidence type="ECO:0000256" key="3">
    <source>
        <dbReference type="ARBA" id="ARBA00009214"/>
    </source>
</evidence>
<dbReference type="EMBL" id="AYCK01009093">
    <property type="status" value="NOT_ANNOTATED_CDS"/>
    <property type="molecule type" value="Genomic_DNA"/>
</dbReference>
<dbReference type="PANTHER" id="PTHR46096">
    <property type="entry name" value="PERFORIN-1"/>
    <property type="match status" value="1"/>
</dbReference>
<keyword evidence="6" id="KW-0472">Membrane</keyword>
<evidence type="ECO:0000256" key="8">
    <source>
        <dbReference type="SAM" id="SignalP"/>
    </source>
</evidence>
<reference evidence="11" key="2">
    <citation type="submission" date="2025-08" db="UniProtKB">
        <authorList>
            <consortium name="Ensembl"/>
        </authorList>
    </citation>
    <scope>IDENTIFICATION</scope>
</reference>
<dbReference type="GO" id="GO:0016020">
    <property type="term" value="C:membrane"/>
    <property type="evidence" value="ECO:0007669"/>
    <property type="project" value="UniProtKB-SubCell"/>
</dbReference>
<dbReference type="GO" id="GO:0051607">
    <property type="term" value="P:defense response to virus"/>
    <property type="evidence" value="ECO:0007669"/>
    <property type="project" value="TreeGrafter"/>
</dbReference>
<dbReference type="Proteomes" id="UP000028760">
    <property type="component" value="Unassembled WGS sequence"/>
</dbReference>
<feature type="domain" description="MACPF" evidence="10">
    <location>
        <begin position="46"/>
        <end position="395"/>
    </location>
</feature>
<dbReference type="GO" id="GO:0031640">
    <property type="term" value="P:killing of cells of another organism"/>
    <property type="evidence" value="ECO:0007669"/>
    <property type="project" value="UniProtKB-KW"/>
</dbReference>
<dbReference type="AlphaFoldDB" id="A0A087XWE9"/>
<proteinExistence type="inferred from homology"/>
<dbReference type="GO" id="GO:0022829">
    <property type="term" value="F:wide pore channel activity"/>
    <property type="evidence" value="ECO:0007669"/>
    <property type="project" value="TreeGrafter"/>
</dbReference>
<dbReference type="InterPro" id="IPR020864">
    <property type="entry name" value="MACPF"/>
</dbReference>
<dbReference type="InterPro" id="IPR020863">
    <property type="entry name" value="MACPF_CS"/>
</dbReference>
<comment type="similarity">
    <text evidence="3">Belongs to the complement C6/C7/C8/C9 family.</text>
</comment>
<feature type="chain" id="PRO_5001833642" description="MACPF domain-containing protein" evidence="8">
    <location>
        <begin position="27"/>
        <end position="535"/>
    </location>
</feature>
<organism evidence="11 12">
    <name type="scientific">Poecilia formosa</name>
    <name type="common">Amazon molly</name>
    <name type="synonym">Limia formosa</name>
    <dbReference type="NCBI Taxonomy" id="48698"/>
    <lineage>
        <taxon>Eukaryota</taxon>
        <taxon>Metazoa</taxon>
        <taxon>Chordata</taxon>
        <taxon>Craniata</taxon>
        <taxon>Vertebrata</taxon>
        <taxon>Euteleostomi</taxon>
        <taxon>Actinopterygii</taxon>
        <taxon>Neopterygii</taxon>
        <taxon>Teleostei</taxon>
        <taxon>Neoteleostei</taxon>
        <taxon>Acanthomorphata</taxon>
        <taxon>Ovalentaria</taxon>
        <taxon>Atherinomorphae</taxon>
        <taxon>Cyprinodontiformes</taxon>
        <taxon>Poeciliidae</taxon>
        <taxon>Poeciliinae</taxon>
        <taxon>Poecilia</taxon>
    </lineage>
</organism>
<keyword evidence="5" id="KW-0204">Cytolysis</keyword>
<dbReference type="Gene3D" id="2.60.40.150">
    <property type="entry name" value="C2 domain"/>
    <property type="match status" value="1"/>
</dbReference>
<protein>
    <recommendedName>
        <fullName evidence="13">MACPF domain-containing protein</fullName>
    </recommendedName>
</protein>